<dbReference type="HOGENOM" id="CLU_3244354_0_0_9"/>
<feature type="non-terminal residue" evidence="1">
    <location>
        <position position="44"/>
    </location>
</feature>
<dbReference type="EMBL" id="AECV01000005">
    <property type="protein sequence ID" value="EFW30314.1"/>
    <property type="molecule type" value="Genomic_DNA"/>
</dbReference>
<dbReference type="AlphaFoldDB" id="E7N0V6"/>
<accession>E7N0V6</accession>
<gene>
    <name evidence="1" type="ORF">HMPREF9555_00607</name>
</gene>
<name>E7N0V6_9FIRM</name>
<dbReference type="Proteomes" id="UP000004633">
    <property type="component" value="Unassembled WGS sequence"/>
</dbReference>
<organism evidence="1 2">
    <name type="scientific">Selenomonas artemidis F0399</name>
    <dbReference type="NCBI Taxonomy" id="749551"/>
    <lineage>
        <taxon>Bacteria</taxon>
        <taxon>Bacillati</taxon>
        <taxon>Bacillota</taxon>
        <taxon>Negativicutes</taxon>
        <taxon>Selenomonadales</taxon>
        <taxon>Selenomonadaceae</taxon>
        <taxon>Selenomonas</taxon>
    </lineage>
</organism>
<reference evidence="1 2" key="1">
    <citation type="submission" date="2010-08" db="EMBL/GenBank/DDBJ databases">
        <authorList>
            <person name="Weinstock G."/>
            <person name="Sodergren E."/>
            <person name="Clifton S."/>
            <person name="Fulton L."/>
            <person name="Fulton B."/>
            <person name="Courtney L."/>
            <person name="Fronick C."/>
            <person name="Harrison M."/>
            <person name="Strong C."/>
            <person name="Farmer C."/>
            <person name="Delahaunty K."/>
            <person name="Markovic C."/>
            <person name="Hall O."/>
            <person name="Minx P."/>
            <person name="Tomlinson C."/>
            <person name="Mitreva M."/>
            <person name="Hou S."/>
            <person name="Chen J."/>
            <person name="Wollam A."/>
            <person name="Pepin K.H."/>
            <person name="Johnson M."/>
            <person name="Bhonagiri V."/>
            <person name="Zhang X."/>
            <person name="Suruliraj S."/>
            <person name="Warren W."/>
            <person name="Chinwalla A."/>
            <person name="Mardis E.R."/>
            <person name="Wilson R.K."/>
        </authorList>
    </citation>
    <scope>NUCLEOTIDE SEQUENCE [LARGE SCALE GENOMIC DNA]</scope>
    <source>
        <strain evidence="1 2">F0399</strain>
    </source>
</reference>
<evidence type="ECO:0000313" key="2">
    <source>
        <dbReference type="Proteomes" id="UP000004633"/>
    </source>
</evidence>
<protein>
    <submittedName>
        <fullName evidence="1">Uncharacterized protein</fullName>
    </submittedName>
</protein>
<evidence type="ECO:0000313" key="1">
    <source>
        <dbReference type="EMBL" id="EFW30314.1"/>
    </source>
</evidence>
<keyword evidence="2" id="KW-1185">Reference proteome</keyword>
<comment type="caution">
    <text evidence="1">The sequence shown here is derived from an EMBL/GenBank/DDBJ whole genome shotgun (WGS) entry which is preliminary data.</text>
</comment>
<proteinExistence type="predicted"/>
<sequence>MLNIARGRISLFFKGKLQLKGKTADDKTKKPVISHELSLRQLPT</sequence>